<dbReference type="HAMAP" id="MF_00031">
    <property type="entry name" value="DNA_HJ_migration_RuvA"/>
    <property type="match status" value="1"/>
</dbReference>
<keyword evidence="9" id="KW-0067">ATP-binding</keyword>
<evidence type="ECO:0000256" key="4">
    <source>
        <dbReference type="ARBA" id="ARBA00023172"/>
    </source>
</evidence>
<dbReference type="RefSeq" id="WP_208294036.1">
    <property type="nucleotide sequence ID" value="NZ_JAVJPS010000011.1"/>
</dbReference>
<comment type="subcellular location">
    <subcellularLocation>
        <location evidence="6">Cytoplasm</location>
    </subcellularLocation>
</comment>
<dbReference type="EMBL" id="SOAU01000001">
    <property type="protein sequence ID" value="TDT16583.1"/>
    <property type="molecule type" value="Genomic_DNA"/>
</dbReference>
<dbReference type="GO" id="GO:0009379">
    <property type="term" value="C:Holliday junction helicase complex"/>
    <property type="evidence" value="ECO:0007669"/>
    <property type="project" value="InterPro"/>
</dbReference>
<dbReference type="InterPro" id="IPR012340">
    <property type="entry name" value="NA-bd_OB-fold"/>
</dbReference>
<dbReference type="AlphaFoldDB" id="A0A4R7I237"/>
<comment type="similarity">
    <text evidence="6">Belongs to the RuvA family.</text>
</comment>
<comment type="subunit">
    <text evidence="6">Homotetramer. Forms an RuvA(8)-RuvB(12)-Holliday junction (HJ) complex. HJ DNA is sandwiched between 2 RuvA tetramers; dsDNA enters through RuvA and exits via RuvB. An RuvB hexamer assembles on each DNA strand where it exits the tetramer. Each RuvB hexamer is contacted by two RuvA subunits (via domain III) on 2 adjacent RuvB subunits; this complex drives branch migration. In the full resolvosome a probable DNA-RuvA(4)-RuvB(12)-RuvC(2) complex forms which resolves the HJ.</text>
</comment>
<name>A0A4R7I237_9ACTN</name>
<dbReference type="CDD" id="cd14332">
    <property type="entry name" value="UBA_RuvA_C"/>
    <property type="match status" value="1"/>
</dbReference>
<dbReference type="SUPFAM" id="SSF50249">
    <property type="entry name" value="Nucleic acid-binding proteins"/>
    <property type="match status" value="1"/>
</dbReference>
<dbReference type="GO" id="GO:0000400">
    <property type="term" value="F:four-way junction DNA binding"/>
    <property type="evidence" value="ECO:0007669"/>
    <property type="project" value="UniProtKB-UniRule"/>
</dbReference>
<dbReference type="InterPro" id="IPR011114">
    <property type="entry name" value="RuvA_C"/>
</dbReference>
<evidence type="ECO:0000313" key="10">
    <source>
        <dbReference type="Proteomes" id="UP000294558"/>
    </source>
</evidence>
<dbReference type="Pfam" id="PF14520">
    <property type="entry name" value="HHH_5"/>
    <property type="match status" value="1"/>
</dbReference>
<keyword evidence="3 6" id="KW-0238">DNA-binding</keyword>
<evidence type="ECO:0000259" key="7">
    <source>
        <dbReference type="Pfam" id="PF01330"/>
    </source>
</evidence>
<evidence type="ECO:0000256" key="5">
    <source>
        <dbReference type="ARBA" id="ARBA00023204"/>
    </source>
</evidence>
<evidence type="ECO:0000259" key="8">
    <source>
        <dbReference type="Pfam" id="PF07499"/>
    </source>
</evidence>
<evidence type="ECO:0000256" key="1">
    <source>
        <dbReference type="ARBA" id="ARBA00022490"/>
    </source>
</evidence>
<organism evidence="9 10">
    <name type="scientific">Ilumatobacter fluminis</name>
    <dbReference type="NCBI Taxonomy" id="467091"/>
    <lineage>
        <taxon>Bacteria</taxon>
        <taxon>Bacillati</taxon>
        <taxon>Actinomycetota</taxon>
        <taxon>Acidimicrobiia</taxon>
        <taxon>Acidimicrobiales</taxon>
        <taxon>Ilumatobacteraceae</taxon>
        <taxon>Ilumatobacter</taxon>
    </lineage>
</organism>
<proteinExistence type="inferred from homology"/>
<feature type="domain" description="DNA helicase Holliday junction RuvA type" evidence="7">
    <location>
        <begin position="1"/>
        <end position="62"/>
    </location>
</feature>
<dbReference type="Pfam" id="PF07499">
    <property type="entry name" value="RuvA_C"/>
    <property type="match status" value="1"/>
</dbReference>
<sequence length="197" mass="20797">MIGSLRGEVLERDLDGSVLIEVGGVGYVVHVSQRALAELEPSTQAFLHIHHHIREADQQLYGFLTRDERTTFQTLIGVHNVGPALGMAIIATHPPTALVDIVADQDVAAFTLVPGVGKKTAERLLVELKSKLSVPVLDGVGGSGDGGSSAVADVREALAGLGYGENEIRDTLRELPPADDAADLLRDALKALGARRA</sequence>
<keyword evidence="2 6" id="KW-0227">DNA damage</keyword>
<evidence type="ECO:0000313" key="9">
    <source>
        <dbReference type="EMBL" id="TDT16583.1"/>
    </source>
</evidence>
<comment type="caution">
    <text evidence="9">The sequence shown here is derived from an EMBL/GenBank/DDBJ whole genome shotgun (WGS) entry which is preliminary data.</text>
</comment>
<dbReference type="SUPFAM" id="SSF47781">
    <property type="entry name" value="RuvA domain 2-like"/>
    <property type="match status" value="1"/>
</dbReference>
<reference evidence="9 10" key="1">
    <citation type="submission" date="2019-03" db="EMBL/GenBank/DDBJ databases">
        <title>Sequencing the genomes of 1000 actinobacteria strains.</title>
        <authorList>
            <person name="Klenk H.-P."/>
        </authorList>
    </citation>
    <scope>NUCLEOTIDE SEQUENCE [LARGE SCALE GENOMIC DNA]</scope>
    <source>
        <strain evidence="9 10">DSM 18936</strain>
    </source>
</reference>
<evidence type="ECO:0000256" key="3">
    <source>
        <dbReference type="ARBA" id="ARBA00023125"/>
    </source>
</evidence>
<keyword evidence="4 6" id="KW-0233">DNA recombination</keyword>
<comment type="domain">
    <text evidence="6">Has three domains with a flexible linker between the domains II and III and assumes an 'L' shape. Domain III is highly mobile and contacts RuvB.</text>
</comment>
<feature type="domain" description="Holliday junction DNA helicase RuvA C-terminal" evidence="8">
    <location>
        <begin position="150"/>
        <end position="192"/>
    </location>
</feature>
<dbReference type="GO" id="GO:0005524">
    <property type="term" value="F:ATP binding"/>
    <property type="evidence" value="ECO:0007669"/>
    <property type="project" value="InterPro"/>
</dbReference>
<dbReference type="Gene3D" id="2.40.50.140">
    <property type="entry name" value="Nucleic acid-binding proteins"/>
    <property type="match status" value="1"/>
</dbReference>
<dbReference type="Pfam" id="PF01330">
    <property type="entry name" value="RuvA_N"/>
    <property type="match status" value="1"/>
</dbReference>
<accession>A0A4R7I237</accession>
<evidence type="ECO:0000256" key="2">
    <source>
        <dbReference type="ARBA" id="ARBA00022763"/>
    </source>
</evidence>
<keyword evidence="9" id="KW-0547">Nucleotide-binding</keyword>
<dbReference type="InterPro" id="IPR013849">
    <property type="entry name" value="DNA_helicase_Holl-junc_RuvA_I"/>
</dbReference>
<keyword evidence="9" id="KW-0378">Hydrolase</keyword>
<keyword evidence="9" id="KW-0347">Helicase</keyword>
<feature type="region of interest" description="Domain I" evidence="6">
    <location>
        <begin position="1"/>
        <end position="64"/>
    </location>
</feature>
<evidence type="ECO:0000256" key="6">
    <source>
        <dbReference type="HAMAP-Rule" id="MF_00031"/>
    </source>
</evidence>
<feature type="region of interest" description="Domain III" evidence="6">
    <location>
        <begin position="146"/>
        <end position="197"/>
    </location>
</feature>
<dbReference type="GO" id="GO:0048476">
    <property type="term" value="C:Holliday junction resolvase complex"/>
    <property type="evidence" value="ECO:0007669"/>
    <property type="project" value="UniProtKB-UniRule"/>
</dbReference>
<dbReference type="GO" id="GO:0005737">
    <property type="term" value="C:cytoplasm"/>
    <property type="evidence" value="ECO:0007669"/>
    <property type="project" value="UniProtKB-SubCell"/>
</dbReference>
<dbReference type="InterPro" id="IPR000085">
    <property type="entry name" value="RuvA"/>
</dbReference>
<dbReference type="Gene3D" id="1.10.150.20">
    <property type="entry name" value="5' to 3' exonuclease, C-terminal subdomain"/>
    <property type="match status" value="1"/>
</dbReference>
<dbReference type="GO" id="GO:0006281">
    <property type="term" value="P:DNA repair"/>
    <property type="evidence" value="ECO:0007669"/>
    <property type="project" value="UniProtKB-UniRule"/>
</dbReference>
<dbReference type="NCBIfam" id="TIGR00084">
    <property type="entry name" value="ruvA"/>
    <property type="match status" value="1"/>
</dbReference>
<keyword evidence="10" id="KW-1185">Reference proteome</keyword>
<protein>
    <recommendedName>
        <fullName evidence="6">Holliday junction branch migration complex subunit RuvA</fullName>
    </recommendedName>
</protein>
<dbReference type="SUPFAM" id="SSF46929">
    <property type="entry name" value="DNA helicase RuvA subunit, C-terminal domain"/>
    <property type="match status" value="1"/>
</dbReference>
<keyword evidence="1 6" id="KW-0963">Cytoplasm</keyword>
<comment type="function">
    <text evidence="6">The RuvA-RuvB-RuvC complex processes Holliday junction (HJ) DNA during genetic recombination and DNA repair, while the RuvA-RuvB complex plays an important role in the rescue of blocked DNA replication forks via replication fork reversal (RFR). RuvA specifically binds to HJ cruciform DNA, conferring on it an open structure. The RuvB hexamer acts as an ATP-dependent pump, pulling dsDNA into and through the RuvAB complex. HJ branch migration allows RuvC to scan DNA until it finds its consensus sequence, where it cleaves and resolves the cruciform DNA.</text>
</comment>
<dbReference type="GO" id="GO:0006310">
    <property type="term" value="P:DNA recombination"/>
    <property type="evidence" value="ECO:0007669"/>
    <property type="project" value="UniProtKB-UniRule"/>
</dbReference>
<dbReference type="Proteomes" id="UP000294558">
    <property type="component" value="Unassembled WGS sequence"/>
</dbReference>
<comment type="caution">
    <text evidence="6">Lacks conserved residue(s) required for the propagation of feature annotation.</text>
</comment>
<dbReference type="GO" id="GO:0009378">
    <property type="term" value="F:four-way junction helicase activity"/>
    <property type="evidence" value="ECO:0007669"/>
    <property type="project" value="InterPro"/>
</dbReference>
<dbReference type="InterPro" id="IPR036267">
    <property type="entry name" value="RuvA_C_sf"/>
</dbReference>
<gene>
    <name evidence="6" type="primary">ruvA</name>
    <name evidence="9" type="ORF">BDK89_2174</name>
</gene>
<keyword evidence="5 6" id="KW-0234">DNA repair</keyword>
<dbReference type="InterPro" id="IPR010994">
    <property type="entry name" value="RuvA_2-like"/>
</dbReference>